<reference evidence="1" key="1">
    <citation type="submission" date="2022-02" db="EMBL/GenBank/DDBJ databases">
        <title>Plant Genome Project.</title>
        <authorList>
            <person name="Zhang R.-G."/>
        </authorList>
    </citation>
    <scope>NUCLEOTIDE SEQUENCE</scope>
    <source>
        <strain evidence="1">AT1</strain>
    </source>
</reference>
<sequence length="89" mass="10350">MERLNPLAAWLPLALLLELVVDLLFCGAVDDFTEVIFESDYQNLINSVGDLKMQCSWEIEAIVNDIREWAVTKRWSFVWCGRKYNSAEH</sequence>
<organism evidence="1 2">
    <name type="scientific">Rhododendron molle</name>
    <name type="common">Chinese azalea</name>
    <name type="synonym">Azalea mollis</name>
    <dbReference type="NCBI Taxonomy" id="49168"/>
    <lineage>
        <taxon>Eukaryota</taxon>
        <taxon>Viridiplantae</taxon>
        <taxon>Streptophyta</taxon>
        <taxon>Embryophyta</taxon>
        <taxon>Tracheophyta</taxon>
        <taxon>Spermatophyta</taxon>
        <taxon>Magnoliopsida</taxon>
        <taxon>eudicotyledons</taxon>
        <taxon>Gunneridae</taxon>
        <taxon>Pentapetalae</taxon>
        <taxon>asterids</taxon>
        <taxon>Ericales</taxon>
        <taxon>Ericaceae</taxon>
        <taxon>Ericoideae</taxon>
        <taxon>Rhodoreae</taxon>
        <taxon>Rhododendron</taxon>
    </lineage>
</organism>
<comment type="caution">
    <text evidence="1">The sequence shown here is derived from an EMBL/GenBank/DDBJ whole genome shotgun (WGS) entry which is preliminary data.</text>
</comment>
<keyword evidence="2" id="KW-1185">Reference proteome</keyword>
<gene>
    <name evidence="1" type="ORF">RHMOL_Rhmol02G0149600</name>
</gene>
<proteinExistence type="predicted"/>
<dbReference type="EMBL" id="CM046389">
    <property type="protein sequence ID" value="KAI8567798.1"/>
    <property type="molecule type" value="Genomic_DNA"/>
</dbReference>
<protein>
    <submittedName>
        <fullName evidence="1">Uncharacterized protein</fullName>
    </submittedName>
</protein>
<name>A0ACC0PPZ5_RHOML</name>
<accession>A0ACC0PPZ5</accession>
<evidence type="ECO:0000313" key="2">
    <source>
        <dbReference type="Proteomes" id="UP001062846"/>
    </source>
</evidence>
<dbReference type="Proteomes" id="UP001062846">
    <property type="component" value="Chromosome 2"/>
</dbReference>
<evidence type="ECO:0000313" key="1">
    <source>
        <dbReference type="EMBL" id="KAI8567798.1"/>
    </source>
</evidence>